<comment type="caution">
    <text evidence="3">The sequence shown here is derived from an EMBL/GenBank/DDBJ whole genome shotgun (WGS) entry which is preliminary data.</text>
</comment>
<gene>
    <name evidence="3" type="ORF">VVD49_15630</name>
</gene>
<dbReference type="RefSeq" id="WP_327600137.1">
    <property type="nucleotide sequence ID" value="NZ_JAYXHS010000003.1"/>
</dbReference>
<accession>A0ABU6K608</accession>
<dbReference type="Gene3D" id="1.50.10.20">
    <property type="match status" value="1"/>
</dbReference>
<evidence type="ECO:0000313" key="3">
    <source>
        <dbReference type="EMBL" id="MEC5387160.1"/>
    </source>
</evidence>
<feature type="chain" id="PRO_5046120587" evidence="2">
    <location>
        <begin position="30"/>
        <end position="544"/>
    </location>
</feature>
<keyword evidence="2" id="KW-0732">Signal</keyword>
<feature type="compositionally biased region" description="Polar residues" evidence="1">
    <location>
        <begin position="483"/>
        <end position="505"/>
    </location>
</feature>
<dbReference type="Pfam" id="PF09492">
    <property type="entry name" value="Pec_lyase"/>
    <property type="match status" value="1"/>
</dbReference>
<feature type="signal peptide" evidence="2">
    <location>
        <begin position="1"/>
        <end position="29"/>
    </location>
</feature>
<evidence type="ECO:0000256" key="2">
    <source>
        <dbReference type="SAM" id="SignalP"/>
    </source>
</evidence>
<dbReference type="SUPFAM" id="SSF81853">
    <property type="entry name" value="Family 10 polysaccharide lyase"/>
    <property type="match status" value="1"/>
</dbReference>
<dbReference type="EMBL" id="JAYXHS010000003">
    <property type="protein sequence ID" value="MEC5387160.1"/>
    <property type="molecule type" value="Genomic_DNA"/>
</dbReference>
<keyword evidence="4" id="KW-1185">Reference proteome</keyword>
<evidence type="ECO:0000313" key="4">
    <source>
        <dbReference type="Proteomes" id="UP001331561"/>
    </source>
</evidence>
<dbReference type="InterPro" id="IPR012669">
    <property type="entry name" value="Pectate_lyase"/>
</dbReference>
<keyword evidence="3" id="KW-0456">Lyase</keyword>
<proteinExistence type="predicted"/>
<name>A0ABU6K608_9RHOO</name>
<dbReference type="GO" id="GO:0016829">
    <property type="term" value="F:lyase activity"/>
    <property type="evidence" value="ECO:0007669"/>
    <property type="project" value="UniProtKB-KW"/>
</dbReference>
<feature type="region of interest" description="Disordered" evidence="1">
    <location>
        <begin position="483"/>
        <end position="519"/>
    </location>
</feature>
<organism evidence="3 4">
    <name type="scientific">Uliginosibacterium silvisoli</name>
    <dbReference type="NCBI Taxonomy" id="3114758"/>
    <lineage>
        <taxon>Bacteria</taxon>
        <taxon>Pseudomonadati</taxon>
        <taxon>Pseudomonadota</taxon>
        <taxon>Betaproteobacteria</taxon>
        <taxon>Rhodocyclales</taxon>
        <taxon>Zoogloeaceae</taxon>
        <taxon>Uliginosibacterium</taxon>
    </lineage>
</organism>
<evidence type="ECO:0000256" key="1">
    <source>
        <dbReference type="SAM" id="MobiDB-lite"/>
    </source>
</evidence>
<sequence length="544" mass="60668">MHRYARIVLAAILAACCASSLLGPAVAQAAEASPARTAVLETMQRATRFMLDKVAYKGGYVWSYLPDMSRRWGEMEAYPTMIWIQPPGTGTMGHLYLDAYHATGDERYYKAAEQVADALIRAQLPSGGWGYMADFAGEVSIRRWYDTIGKNGWRLEEFLHYYGNSTFDDEGTSEASQFLFRMYLEKKDAKYKAPLDRAIKLVLDSQYANGGWPQRYPAPAQPFAYKGKPDYTGYITLNDSVADENIKFLIMVYQTLGDKRAYDAIIRGMNIFLVLQQPKPQAGWAMQYTPDALKPLGARSYEPDALTTHTTAQVIDKLMDFYMLTGDAKFLACIPEALDWLDSVKLPPEQQRPTRTHPTFIELGTNRPMFVHRRGSNVVNGEYYADYNPDKTIVHYGAFRKLDVAKLRERYAQLKATPPAEASKDSPLLAKGIELPRYFSLADLNVSDLTAGHMGVGDVTPERVAKLIESLNAEGYWPTPLKATSNPYKGDGSATSAAGDYSTTRVGDDTDTSPYVTTNPPMGISTGAYIKNMGELIRYLGQLK</sequence>
<dbReference type="Proteomes" id="UP001331561">
    <property type="component" value="Unassembled WGS sequence"/>
</dbReference>
<protein>
    <submittedName>
        <fullName evidence="3">Pectate lyase</fullName>
    </submittedName>
</protein>
<reference evidence="3 4" key="1">
    <citation type="submission" date="2024-01" db="EMBL/GenBank/DDBJ databases">
        <title>Uliginosibacterium soil sp. nov.</title>
        <authorList>
            <person name="Lv Y."/>
        </authorList>
    </citation>
    <scope>NUCLEOTIDE SEQUENCE [LARGE SCALE GENOMIC DNA]</scope>
    <source>
        <strain evidence="3 4">H3</strain>
    </source>
</reference>